<gene>
    <name evidence="1" type="ORF">orf11</name>
</gene>
<accession>Q5ULV3</accession>
<dbReference type="RefSeq" id="YP_164646.1">
    <property type="nucleotide sequence ID" value="NC_006565.1"/>
</dbReference>
<name>Q5ULV3_9CAUD</name>
<evidence type="ECO:0000313" key="2">
    <source>
        <dbReference type="Proteomes" id="UP000002117"/>
    </source>
</evidence>
<protein>
    <submittedName>
        <fullName evidence="1">Orf11</fullName>
    </submittedName>
</protein>
<organism evidence="1 2">
    <name type="scientific">Lactobacillus phage LP65</name>
    <dbReference type="NCBI Taxonomy" id="2892344"/>
    <lineage>
        <taxon>Viruses</taxon>
        <taxon>Duplodnaviria</taxon>
        <taxon>Heunggongvirae</taxon>
        <taxon>Uroviricota</taxon>
        <taxon>Caudoviricetes</taxon>
        <taxon>Herelleviridae</taxon>
        <taxon>Salchichonvirus</taxon>
        <taxon>Salchichonvirus LP65</taxon>
    </lineage>
</organism>
<keyword evidence="2" id="KW-1185">Reference proteome</keyword>
<sequence>MRTSEVKSKFLVHASLEFTNLTKDQFVSVMDTVARCHPHYLTSYAFPKTGIPFMTLH</sequence>
<reference evidence="1 2" key="1">
    <citation type="journal article" date="2004" name="J. Bacteriol.">
        <title>Lactobacillus plantarum bacteriophage LP65: a new member of the SPO1-like genus of the family Myoviridae.</title>
        <authorList>
            <person name="Chibani-Chennoufi S."/>
            <person name="Dillmann M.L."/>
            <person name="Marvin-Guy L."/>
            <person name="Rami-Shojaei S."/>
            <person name="Brussow H."/>
        </authorList>
    </citation>
    <scope>NUCLEOTIDE SEQUENCE</scope>
</reference>
<dbReference type="EMBL" id="AY682195">
    <property type="protein sequence ID" value="AAV35831.1"/>
    <property type="molecule type" value="Genomic_DNA"/>
</dbReference>
<evidence type="ECO:0000313" key="1">
    <source>
        <dbReference type="EMBL" id="AAV35831.1"/>
    </source>
</evidence>
<dbReference type="KEGG" id="vg:3197346"/>
<proteinExistence type="predicted"/>
<dbReference type="Proteomes" id="UP000002117">
    <property type="component" value="Segment"/>
</dbReference>